<reference evidence="3" key="2">
    <citation type="submission" date="2015-01" db="EMBL/GenBank/DDBJ databases">
        <title>Evolutionary Origins and Diversification of the Mycorrhizal Mutualists.</title>
        <authorList>
            <consortium name="DOE Joint Genome Institute"/>
            <consortium name="Mycorrhizal Genomics Consortium"/>
            <person name="Kohler A."/>
            <person name="Kuo A."/>
            <person name="Nagy L.G."/>
            <person name="Floudas D."/>
            <person name="Copeland A."/>
            <person name="Barry K.W."/>
            <person name="Cichocki N."/>
            <person name="Veneault-Fourrey C."/>
            <person name="LaButti K."/>
            <person name="Lindquist E.A."/>
            <person name="Lipzen A."/>
            <person name="Lundell T."/>
            <person name="Morin E."/>
            <person name="Murat C."/>
            <person name="Riley R."/>
            <person name="Ohm R."/>
            <person name="Sun H."/>
            <person name="Tunlid A."/>
            <person name="Henrissat B."/>
            <person name="Grigoriev I.V."/>
            <person name="Hibbett D.S."/>
            <person name="Martin F."/>
        </authorList>
    </citation>
    <scope>NUCLEOTIDE SEQUENCE [LARGE SCALE GENOMIC DNA]</scope>
    <source>
        <strain evidence="3">h7</strain>
    </source>
</reference>
<evidence type="ECO:0000313" key="3">
    <source>
        <dbReference type="Proteomes" id="UP000053424"/>
    </source>
</evidence>
<dbReference type="HOGENOM" id="CLU_1627273_0_0_1"/>
<dbReference type="AlphaFoldDB" id="A0A0C2Y1U1"/>
<proteinExistence type="predicted"/>
<name>A0A0C2Y1U1_HEBCY</name>
<protein>
    <submittedName>
        <fullName evidence="2">Uncharacterized protein</fullName>
    </submittedName>
</protein>
<dbReference type="Proteomes" id="UP000053424">
    <property type="component" value="Unassembled WGS sequence"/>
</dbReference>
<feature type="region of interest" description="Disordered" evidence="1">
    <location>
        <begin position="1"/>
        <end position="49"/>
    </location>
</feature>
<organism evidence="2 3">
    <name type="scientific">Hebeloma cylindrosporum</name>
    <dbReference type="NCBI Taxonomy" id="76867"/>
    <lineage>
        <taxon>Eukaryota</taxon>
        <taxon>Fungi</taxon>
        <taxon>Dikarya</taxon>
        <taxon>Basidiomycota</taxon>
        <taxon>Agaricomycotina</taxon>
        <taxon>Agaricomycetes</taxon>
        <taxon>Agaricomycetidae</taxon>
        <taxon>Agaricales</taxon>
        <taxon>Agaricineae</taxon>
        <taxon>Hymenogastraceae</taxon>
        <taxon>Hebeloma</taxon>
    </lineage>
</organism>
<feature type="compositionally biased region" description="Basic and acidic residues" evidence="1">
    <location>
        <begin position="17"/>
        <end position="29"/>
    </location>
</feature>
<feature type="compositionally biased region" description="Basic residues" evidence="1">
    <location>
        <begin position="1"/>
        <end position="14"/>
    </location>
</feature>
<reference evidence="2 3" key="1">
    <citation type="submission" date="2014-04" db="EMBL/GenBank/DDBJ databases">
        <authorList>
            <consortium name="DOE Joint Genome Institute"/>
            <person name="Kuo A."/>
            <person name="Gay G."/>
            <person name="Dore J."/>
            <person name="Kohler A."/>
            <person name="Nagy L.G."/>
            <person name="Floudas D."/>
            <person name="Copeland A."/>
            <person name="Barry K.W."/>
            <person name="Cichocki N."/>
            <person name="Veneault-Fourrey C."/>
            <person name="LaButti K."/>
            <person name="Lindquist E.A."/>
            <person name="Lipzen A."/>
            <person name="Lundell T."/>
            <person name="Morin E."/>
            <person name="Murat C."/>
            <person name="Sun H."/>
            <person name="Tunlid A."/>
            <person name="Henrissat B."/>
            <person name="Grigoriev I.V."/>
            <person name="Hibbett D.S."/>
            <person name="Martin F."/>
            <person name="Nordberg H.P."/>
            <person name="Cantor M.N."/>
            <person name="Hua S.X."/>
        </authorList>
    </citation>
    <scope>NUCLEOTIDE SEQUENCE [LARGE SCALE GENOMIC DNA]</scope>
    <source>
        <strain evidence="3">h7</strain>
    </source>
</reference>
<sequence length="163" mass="18191">MPRQSRKLPSKGWKRGPSNDDKAVSERPAKKARGNDGAATNKESRDAKGRECDTFALPGLGSLFPSSSYEDLELTDFKLDKLKVSMKCRCKFLSFHVILEKAERVPSACDFKHFGELACALEDRFTEAQVEDLKDCVRNGLLKDAWAAPLKHPAPQKKVVKLV</sequence>
<dbReference type="EMBL" id="KN831775">
    <property type="protein sequence ID" value="KIM43823.1"/>
    <property type="molecule type" value="Genomic_DNA"/>
</dbReference>
<evidence type="ECO:0000256" key="1">
    <source>
        <dbReference type="SAM" id="MobiDB-lite"/>
    </source>
</evidence>
<keyword evidence="3" id="KW-1185">Reference proteome</keyword>
<evidence type="ECO:0000313" key="2">
    <source>
        <dbReference type="EMBL" id="KIM43823.1"/>
    </source>
</evidence>
<gene>
    <name evidence="2" type="ORF">M413DRAFT_26118</name>
</gene>
<accession>A0A0C2Y1U1</accession>